<accession>A0A7X0HSZ5</accession>
<dbReference type="PROSITE" id="PS50928">
    <property type="entry name" value="ABC_TM1"/>
    <property type="match status" value="1"/>
</dbReference>
<evidence type="ECO:0000256" key="2">
    <source>
        <dbReference type="ARBA" id="ARBA00022448"/>
    </source>
</evidence>
<feature type="transmembrane region" description="Helical" evidence="9">
    <location>
        <begin position="101"/>
        <end position="119"/>
    </location>
</feature>
<gene>
    <name evidence="11" type="ORF">HNR53_002941</name>
</gene>
<proteinExistence type="inferred from homology"/>
<dbReference type="Proteomes" id="UP000531594">
    <property type="component" value="Unassembled WGS sequence"/>
</dbReference>
<dbReference type="Pfam" id="PF00528">
    <property type="entry name" value="BPD_transp_1"/>
    <property type="match status" value="1"/>
</dbReference>
<comment type="caution">
    <text evidence="11">The sequence shown here is derived from an EMBL/GenBank/DDBJ whole genome shotgun (WGS) entry which is preliminary data.</text>
</comment>
<feature type="transmembrane region" description="Helical" evidence="9">
    <location>
        <begin position="250"/>
        <end position="269"/>
    </location>
</feature>
<name>A0A7X0HSZ5_9BACI</name>
<keyword evidence="4" id="KW-0997">Cell inner membrane</keyword>
<protein>
    <submittedName>
        <fullName evidence="11">Nitrate/nitrite transport system permease protein</fullName>
    </submittedName>
</protein>
<organism evidence="11 12">
    <name type="scientific">Bacillus benzoevorans</name>
    <dbReference type="NCBI Taxonomy" id="1456"/>
    <lineage>
        <taxon>Bacteria</taxon>
        <taxon>Bacillati</taxon>
        <taxon>Bacillota</taxon>
        <taxon>Bacilli</taxon>
        <taxon>Bacillales</taxon>
        <taxon>Bacillaceae</taxon>
        <taxon>Bacillus</taxon>
    </lineage>
</organism>
<reference evidence="11 12" key="1">
    <citation type="submission" date="2020-08" db="EMBL/GenBank/DDBJ databases">
        <title>Genomic Encyclopedia of Type Strains, Phase IV (KMG-IV): sequencing the most valuable type-strain genomes for metagenomic binning, comparative biology and taxonomic classification.</title>
        <authorList>
            <person name="Goeker M."/>
        </authorList>
    </citation>
    <scope>NUCLEOTIDE SEQUENCE [LARGE SCALE GENOMIC DNA]</scope>
    <source>
        <strain evidence="11 12">DSM 5391</strain>
    </source>
</reference>
<keyword evidence="5 9" id="KW-0812">Transmembrane</keyword>
<dbReference type="Gene3D" id="1.10.3720.10">
    <property type="entry name" value="MetI-like"/>
    <property type="match status" value="1"/>
</dbReference>
<evidence type="ECO:0000256" key="1">
    <source>
        <dbReference type="ARBA" id="ARBA00004429"/>
    </source>
</evidence>
<sequence>MKAKIDHSSVISNISFSKKKLRDKRTLSVNMKAFLVFIGMIFATSVIWETVVRMGFVSSLVPAPTQVIVSGYETLKDPFYNYGVNDVGIGLHLLSSLQRELTGFLLASLIAVPLGFLIGTSEVVSKAIDPIVQILRPVSPLAWLPIGLATLQDSESTAIFVILISSLWPILLNTIFGVRNISPIYLNVARTLETNRWMVIRYILLPASLPNIITGLRVSMGVAWLVIIAAEMLIGGRGIGYFVWNEWNNLNISNIIVCILVIGLVGIGLDRLLGILEKRFSYDG</sequence>
<evidence type="ECO:0000256" key="6">
    <source>
        <dbReference type="ARBA" id="ARBA00022989"/>
    </source>
</evidence>
<dbReference type="GO" id="GO:0015112">
    <property type="term" value="F:nitrate transmembrane transporter activity"/>
    <property type="evidence" value="ECO:0007669"/>
    <property type="project" value="InterPro"/>
</dbReference>
<dbReference type="InterPro" id="IPR000515">
    <property type="entry name" value="MetI-like"/>
</dbReference>
<keyword evidence="12" id="KW-1185">Reference proteome</keyword>
<dbReference type="CDD" id="cd06261">
    <property type="entry name" value="TM_PBP2"/>
    <property type="match status" value="1"/>
</dbReference>
<dbReference type="GO" id="GO:0042918">
    <property type="term" value="P:alkanesulfonate transmembrane transport"/>
    <property type="evidence" value="ECO:0007669"/>
    <property type="project" value="UniProtKB-ARBA"/>
</dbReference>
<evidence type="ECO:0000259" key="10">
    <source>
        <dbReference type="PROSITE" id="PS50928"/>
    </source>
</evidence>
<dbReference type="AlphaFoldDB" id="A0A7X0HSZ5"/>
<feature type="transmembrane region" description="Helical" evidence="9">
    <location>
        <begin position="29"/>
        <end position="48"/>
    </location>
</feature>
<dbReference type="SUPFAM" id="SSF161098">
    <property type="entry name" value="MetI-like"/>
    <property type="match status" value="1"/>
</dbReference>
<feature type="domain" description="ABC transmembrane type-1" evidence="10">
    <location>
        <begin position="93"/>
        <end position="273"/>
    </location>
</feature>
<keyword evidence="7" id="KW-0406">Ion transport</keyword>
<feature type="transmembrane region" description="Helical" evidence="9">
    <location>
        <begin position="131"/>
        <end position="151"/>
    </location>
</feature>
<evidence type="ECO:0000313" key="11">
    <source>
        <dbReference type="EMBL" id="MBB6446284.1"/>
    </source>
</evidence>
<evidence type="ECO:0000256" key="3">
    <source>
        <dbReference type="ARBA" id="ARBA00022475"/>
    </source>
</evidence>
<dbReference type="PANTHER" id="PTHR30151">
    <property type="entry name" value="ALKANE SULFONATE ABC TRANSPORTER-RELATED, MEMBRANE SUBUNIT"/>
    <property type="match status" value="1"/>
</dbReference>
<dbReference type="GO" id="GO:0005886">
    <property type="term" value="C:plasma membrane"/>
    <property type="evidence" value="ECO:0007669"/>
    <property type="project" value="UniProtKB-SubCell"/>
</dbReference>
<keyword evidence="3" id="KW-1003">Cell membrane</keyword>
<dbReference type="GO" id="GO:0006811">
    <property type="term" value="P:monoatomic ion transport"/>
    <property type="evidence" value="ECO:0007669"/>
    <property type="project" value="UniProtKB-KW"/>
</dbReference>
<comment type="similarity">
    <text evidence="9">Belongs to the binding-protein-dependent transport system permease family.</text>
</comment>
<keyword evidence="6 9" id="KW-1133">Transmembrane helix</keyword>
<evidence type="ECO:0000256" key="9">
    <source>
        <dbReference type="RuleBase" id="RU363032"/>
    </source>
</evidence>
<dbReference type="NCBIfam" id="TIGR01183">
    <property type="entry name" value="ntrB"/>
    <property type="match status" value="1"/>
</dbReference>
<dbReference type="InterPro" id="IPR005889">
    <property type="entry name" value="NtrB"/>
</dbReference>
<dbReference type="PANTHER" id="PTHR30151:SF7">
    <property type="entry name" value="NITRATE IMPORT PERMEASE PROTEIN NRTB"/>
    <property type="match status" value="1"/>
</dbReference>
<dbReference type="FunFam" id="1.10.3720.10:FF:000003">
    <property type="entry name" value="Aliphatic sulfonate ABC transporter permease"/>
    <property type="match status" value="1"/>
</dbReference>
<feature type="transmembrane region" description="Helical" evidence="9">
    <location>
        <begin position="199"/>
        <end position="230"/>
    </location>
</feature>
<dbReference type="RefSeq" id="WP_184527133.1">
    <property type="nucleotide sequence ID" value="NZ_JACHGK010000010.1"/>
</dbReference>
<keyword evidence="8 9" id="KW-0472">Membrane</keyword>
<feature type="transmembrane region" description="Helical" evidence="9">
    <location>
        <begin position="157"/>
        <end position="178"/>
    </location>
</feature>
<evidence type="ECO:0000256" key="7">
    <source>
        <dbReference type="ARBA" id="ARBA00023065"/>
    </source>
</evidence>
<comment type="subcellular location">
    <subcellularLocation>
        <location evidence="1">Cell inner membrane</location>
        <topology evidence="1">Multi-pass membrane protein</topology>
    </subcellularLocation>
    <subcellularLocation>
        <location evidence="9">Cell membrane</location>
        <topology evidence="9">Multi-pass membrane protein</topology>
    </subcellularLocation>
</comment>
<dbReference type="EMBL" id="JACHGK010000010">
    <property type="protein sequence ID" value="MBB6446284.1"/>
    <property type="molecule type" value="Genomic_DNA"/>
</dbReference>
<dbReference type="InterPro" id="IPR035906">
    <property type="entry name" value="MetI-like_sf"/>
</dbReference>
<evidence type="ECO:0000256" key="8">
    <source>
        <dbReference type="ARBA" id="ARBA00023136"/>
    </source>
</evidence>
<keyword evidence="2 9" id="KW-0813">Transport</keyword>
<evidence type="ECO:0000313" key="12">
    <source>
        <dbReference type="Proteomes" id="UP000531594"/>
    </source>
</evidence>
<evidence type="ECO:0000256" key="5">
    <source>
        <dbReference type="ARBA" id="ARBA00022692"/>
    </source>
</evidence>
<evidence type="ECO:0000256" key="4">
    <source>
        <dbReference type="ARBA" id="ARBA00022519"/>
    </source>
</evidence>